<keyword evidence="1" id="KW-0233">DNA recombination</keyword>
<evidence type="ECO:0000259" key="2">
    <source>
        <dbReference type="PROSITE" id="PS51898"/>
    </source>
</evidence>
<feature type="domain" description="Tyr recombinase" evidence="2">
    <location>
        <begin position="1"/>
        <end position="43"/>
    </location>
</feature>
<name>A0ABP7LCV5_9ACTN</name>
<keyword evidence="4" id="KW-1185">Reference proteome</keyword>
<dbReference type="InterPro" id="IPR011010">
    <property type="entry name" value="DNA_brk_join_enz"/>
</dbReference>
<dbReference type="EMBL" id="BAAAZA010000037">
    <property type="protein sequence ID" value="GAA3897079.1"/>
    <property type="molecule type" value="Genomic_DNA"/>
</dbReference>
<dbReference type="Gene3D" id="1.10.443.10">
    <property type="entry name" value="Intergrase catalytic core"/>
    <property type="match status" value="1"/>
</dbReference>
<dbReference type="PROSITE" id="PS51898">
    <property type="entry name" value="TYR_RECOMBINASE"/>
    <property type="match status" value="1"/>
</dbReference>
<dbReference type="InterPro" id="IPR002104">
    <property type="entry name" value="Integrase_catalytic"/>
</dbReference>
<evidence type="ECO:0000313" key="4">
    <source>
        <dbReference type="Proteomes" id="UP001501563"/>
    </source>
</evidence>
<protein>
    <recommendedName>
        <fullName evidence="2">Tyr recombinase domain-containing protein</fullName>
    </recommendedName>
</protein>
<proteinExistence type="predicted"/>
<comment type="caution">
    <text evidence="3">The sequence shown here is derived from an EMBL/GenBank/DDBJ whole genome shotgun (WGS) entry which is preliminary data.</text>
</comment>
<evidence type="ECO:0000256" key="1">
    <source>
        <dbReference type="ARBA" id="ARBA00023172"/>
    </source>
</evidence>
<reference evidence="4" key="1">
    <citation type="journal article" date="2019" name="Int. J. Syst. Evol. Microbiol.">
        <title>The Global Catalogue of Microorganisms (GCM) 10K type strain sequencing project: providing services to taxonomists for standard genome sequencing and annotation.</title>
        <authorList>
            <consortium name="The Broad Institute Genomics Platform"/>
            <consortium name="The Broad Institute Genome Sequencing Center for Infectious Disease"/>
            <person name="Wu L."/>
            <person name="Ma J."/>
        </authorList>
    </citation>
    <scope>NUCLEOTIDE SEQUENCE [LARGE SCALE GENOMIC DNA]</scope>
    <source>
        <strain evidence="4">JCM 16578</strain>
    </source>
</reference>
<dbReference type="Proteomes" id="UP001501563">
    <property type="component" value="Unassembled WGS sequence"/>
</dbReference>
<sequence length="50" mass="5424">MTLLLDLGAPPHVVMQIAGHSDLEVTMGVYAHASLDEKRRALERLNVALA</sequence>
<dbReference type="RefSeq" id="WP_345553654.1">
    <property type="nucleotide sequence ID" value="NZ_BAAAZA010000037.1"/>
</dbReference>
<accession>A0ABP7LCV5</accession>
<organism evidence="3 4">
    <name type="scientific">Streptomyces lannensis</name>
    <dbReference type="NCBI Taxonomy" id="766498"/>
    <lineage>
        <taxon>Bacteria</taxon>
        <taxon>Bacillati</taxon>
        <taxon>Actinomycetota</taxon>
        <taxon>Actinomycetes</taxon>
        <taxon>Kitasatosporales</taxon>
        <taxon>Streptomycetaceae</taxon>
        <taxon>Streptomyces</taxon>
    </lineage>
</organism>
<dbReference type="SUPFAM" id="SSF56349">
    <property type="entry name" value="DNA breaking-rejoining enzymes"/>
    <property type="match status" value="1"/>
</dbReference>
<evidence type="ECO:0000313" key="3">
    <source>
        <dbReference type="EMBL" id="GAA3897079.1"/>
    </source>
</evidence>
<gene>
    <name evidence="3" type="ORF">GCM10022207_76800</name>
</gene>
<dbReference type="InterPro" id="IPR013762">
    <property type="entry name" value="Integrase-like_cat_sf"/>
</dbReference>